<comment type="caution">
    <text evidence="3">The sequence shown here is derived from an EMBL/GenBank/DDBJ whole genome shotgun (WGS) entry which is preliminary data.</text>
</comment>
<reference evidence="3 4" key="1">
    <citation type="submission" date="2020-02" db="EMBL/GenBank/DDBJ databases">
        <authorList>
            <person name="Li X.-J."/>
            <person name="Han X.-M."/>
        </authorList>
    </citation>
    <scope>NUCLEOTIDE SEQUENCE [LARGE SCALE GENOMIC DNA]</scope>
    <source>
        <strain evidence="3 4">CCTCC AB 2017055</strain>
    </source>
</reference>
<dbReference type="Pfam" id="PF13637">
    <property type="entry name" value="Ank_4"/>
    <property type="match status" value="1"/>
</dbReference>
<dbReference type="SUPFAM" id="SSF48403">
    <property type="entry name" value="Ankyrin repeat"/>
    <property type="match status" value="1"/>
</dbReference>
<dbReference type="Gene3D" id="1.25.40.20">
    <property type="entry name" value="Ankyrin repeat-containing domain"/>
    <property type="match status" value="1"/>
</dbReference>
<name>A0A6L9SDA3_9ACTN</name>
<dbReference type="AlphaFoldDB" id="A0A6L9SDA3"/>
<dbReference type="PROSITE" id="PS50088">
    <property type="entry name" value="ANK_REPEAT"/>
    <property type="match status" value="1"/>
</dbReference>
<dbReference type="Proteomes" id="UP000475214">
    <property type="component" value="Unassembled WGS sequence"/>
</dbReference>
<accession>A0A6L9SDA3</accession>
<dbReference type="InterPro" id="IPR036770">
    <property type="entry name" value="Ankyrin_rpt-contain_sf"/>
</dbReference>
<sequence>MNDTWRTDLLDQLEFYWAAHLMPRLAGLTDDEYFWEPVSGCWSVRPGTDGEYHLEQFSPDPPTPPLTTIAWRVVHVGRDIFGTRARAFFGPTPGPDDADMYDTRHWPEPLPHTGADAIAFLEQAYTLWHDGVAALSDEELRQPLGPKGAAFAEEPMAKLVLHINREVMAHGAEICLLRDLYQAHRDREDPLVAACLAGDAATVAAVLAGWHGDVDVAGVRAARPELVAEAAGLRHWSVVRELVTAGFEVNGGRISALHSAAAAGALDEVRFLVEHGADLAATDAEFGLPPAGWADHFGHTATADYLRHPS</sequence>
<dbReference type="RefSeq" id="WP_163741171.1">
    <property type="nucleotide sequence ID" value="NZ_JAAGOA010000015.1"/>
</dbReference>
<evidence type="ECO:0000313" key="4">
    <source>
        <dbReference type="Proteomes" id="UP000475214"/>
    </source>
</evidence>
<dbReference type="EMBL" id="JAAGOA010000015">
    <property type="protein sequence ID" value="NEE02528.1"/>
    <property type="molecule type" value="Genomic_DNA"/>
</dbReference>
<organism evidence="3 4">
    <name type="scientific">Phytoactinopolyspora halotolerans</name>
    <dbReference type="NCBI Taxonomy" id="1981512"/>
    <lineage>
        <taxon>Bacteria</taxon>
        <taxon>Bacillati</taxon>
        <taxon>Actinomycetota</taxon>
        <taxon>Actinomycetes</taxon>
        <taxon>Jiangellales</taxon>
        <taxon>Jiangellaceae</taxon>
        <taxon>Phytoactinopolyspora</taxon>
    </lineage>
</organism>
<protein>
    <submittedName>
        <fullName evidence="3">DinB family protein</fullName>
    </submittedName>
</protein>
<gene>
    <name evidence="3" type="ORF">G1H10_20375</name>
</gene>
<evidence type="ECO:0000256" key="1">
    <source>
        <dbReference type="PROSITE-ProRule" id="PRU00023"/>
    </source>
</evidence>
<evidence type="ECO:0000259" key="2">
    <source>
        <dbReference type="Pfam" id="PF12867"/>
    </source>
</evidence>
<evidence type="ECO:0000313" key="3">
    <source>
        <dbReference type="EMBL" id="NEE02528.1"/>
    </source>
</evidence>
<dbReference type="SUPFAM" id="SSF109854">
    <property type="entry name" value="DinB/YfiT-like putative metalloenzymes"/>
    <property type="match status" value="1"/>
</dbReference>
<dbReference type="InterPro" id="IPR034660">
    <property type="entry name" value="DinB/YfiT-like"/>
</dbReference>
<feature type="domain" description="DinB-like" evidence="2">
    <location>
        <begin position="20"/>
        <end position="174"/>
    </location>
</feature>
<dbReference type="InterPro" id="IPR002110">
    <property type="entry name" value="Ankyrin_rpt"/>
</dbReference>
<dbReference type="Pfam" id="PF12867">
    <property type="entry name" value="DinB_2"/>
    <property type="match status" value="1"/>
</dbReference>
<dbReference type="InterPro" id="IPR024775">
    <property type="entry name" value="DinB-like"/>
</dbReference>
<proteinExistence type="predicted"/>
<feature type="repeat" description="ANK" evidence="1">
    <location>
        <begin position="252"/>
        <end position="284"/>
    </location>
</feature>
<dbReference type="PROSITE" id="PS50297">
    <property type="entry name" value="ANK_REP_REGION"/>
    <property type="match status" value="1"/>
</dbReference>
<keyword evidence="4" id="KW-1185">Reference proteome</keyword>
<keyword evidence="1" id="KW-0040">ANK repeat</keyword>